<evidence type="ECO:0000256" key="3">
    <source>
        <dbReference type="PROSITE-ProRule" id="PRU10141"/>
    </source>
</evidence>
<dbReference type="Gene3D" id="1.10.533.10">
    <property type="entry name" value="Death Domain, Fas"/>
    <property type="match status" value="1"/>
</dbReference>
<evidence type="ECO:0000256" key="4">
    <source>
        <dbReference type="SAM" id="MobiDB-lite"/>
    </source>
</evidence>
<dbReference type="Pfam" id="PF00531">
    <property type="entry name" value="Death"/>
    <property type="match status" value="1"/>
</dbReference>
<accession>A0ABR1APU5</accession>
<dbReference type="InterPro" id="IPR000488">
    <property type="entry name" value="Death_dom"/>
</dbReference>
<dbReference type="InterPro" id="IPR011009">
    <property type="entry name" value="Kinase-like_dom_sf"/>
</dbReference>
<evidence type="ECO:0000259" key="5">
    <source>
        <dbReference type="PROSITE" id="PS50011"/>
    </source>
</evidence>
<keyword evidence="2 3" id="KW-0067">ATP-binding</keyword>
<dbReference type="CDD" id="cd14066">
    <property type="entry name" value="STKc_IRAK"/>
    <property type="match status" value="1"/>
</dbReference>
<feature type="region of interest" description="Disordered" evidence="4">
    <location>
        <begin position="125"/>
        <end position="144"/>
    </location>
</feature>
<dbReference type="InterPro" id="IPR037924">
    <property type="entry name" value="Pelle_death"/>
</dbReference>
<feature type="binding site" evidence="3">
    <location>
        <position position="263"/>
    </location>
    <ligand>
        <name>ATP</name>
        <dbReference type="ChEBI" id="CHEBI:30616"/>
    </ligand>
</feature>
<dbReference type="Gene3D" id="3.30.200.20">
    <property type="entry name" value="Phosphorylase Kinase, domain 1"/>
    <property type="match status" value="1"/>
</dbReference>
<evidence type="ECO:0000313" key="7">
    <source>
        <dbReference type="Proteomes" id="UP001359485"/>
    </source>
</evidence>
<dbReference type="PROSITE" id="PS50011">
    <property type="entry name" value="PROTEIN_KINASE_DOM"/>
    <property type="match status" value="1"/>
</dbReference>
<dbReference type="InterPro" id="IPR011029">
    <property type="entry name" value="DEATH-like_dom_sf"/>
</dbReference>
<evidence type="ECO:0000256" key="1">
    <source>
        <dbReference type="ARBA" id="ARBA00022741"/>
    </source>
</evidence>
<organism evidence="6 7">
    <name type="scientific">Polyplax serrata</name>
    <name type="common">Common mouse louse</name>
    <dbReference type="NCBI Taxonomy" id="468196"/>
    <lineage>
        <taxon>Eukaryota</taxon>
        <taxon>Metazoa</taxon>
        <taxon>Ecdysozoa</taxon>
        <taxon>Arthropoda</taxon>
        <taxon>Hexapoda</taxon>
        <taxon>Insecta</taxon>
        <taxon>Pterygota</taxon>
        <taxon>Neoptera</taxon>
        <taxon>Paraneoptera</taxon>
        <taxon>Psocodea</taxon>
        <taxon>Troctomorpha</taxon>
        <taxon>Phthiraptera</taxon>
        <taxon>Anoplura</taxon>
        <taxon>Polyplacidae</taxon>
        <taxon>Polyplax</taxon>
    </lineage>
</organism>
<name>A0ABR1APU5_POLSC</name>
<dbReference type="PROSITE" id="PS00107">
    <property type="entry name" value="PROTEIN_KINASE_ATP"/>
    <property type="match status" value="1"/>
</dbReference>
<dbReference type="SMART" id="SM00220">
    <property type="entry name" value="S_TKc"/>
    <property type="match status" value="1"/>
</dbReference>
<feature type="region of interest" description="Disordered" evidence="4">
    <location>
        <begin position="666"/>
        <end position="694"/>
    </location>
</feature>
<keyword evidence="7" id="KW-1185">Reference proteome</keyword>
<dbReference type="PANTHER" id="PTHR27001:SF939">
    <property type="entry name" value="INTERLEUKIN 1 RECEPTOR ASSOCIATED KINASE 1"/>
    <property type="match status" value="1"/>
</dbReference>
<feature type="region of interest" description="Disordered" evidence="4">
    <location>
        <begin position="717"/>
        <end position="758"/>
    </location>
</feature>
<feature type="compositionally biased region" description="Polar residues" evidence="4">
    <location>
        <begin position="125"/>
        <end position="141"/>
    </location>
</feature>
<sequence>MAQSRRNSPKYVYDIPYFERMELCRVLDQNDKWEELGGVHMDFDVLTIQTLRREILRGNSPTDELLTKWGHQNHTILELFVLLSKMQHYQAMLIIKQFVDSEYHRLIYEGEQNLNRLFKPKENSNSLNNAHSRGMGTQNLDGGTDEKKIINGLNPTPLMGNELRSSSNRTNAQTALANRAALGNEAEGHNQVSSKFLKQDASKDKTGVSEISSIAESVGILPVITFKELEVATNGWDQSTILGKGGFGTVYKGTWKNTSVAIKRTRNSEANENHSVQIQQILGELKMLNSYRHDNILPLYGFSIDGEDPCLIYQYLPNGSLEDRLLCRHGTKPLSWHQRLNIATGTARGIQFLHTIGEKPLIHGDIKSANILLDLNFEPKIGDFGLAREGPYNHYTHMKVSRVHGTRPYLPDEFLRHKKFSTKVDTYSFGVVMFELATGLRAYDDQRQHKFLKDHVENTPHMQLGTLIDKKCGPDEQQTFSNLIALGKCCISRKPKDRPEMVVALQELNAMTMKRDMLVKVQSMIKQNSLTPTTPYEIQVFHDQLSQQKKISPYSSNVTNIRAPTRAVSPLQPSLHPEAQGIANAESLEAQVAVNANPINNFNNIQTNPFRAIDKNQKIKDGRSAVAGTSKESVGSGYNPKKMEVEEQKLQELNINELACKPPVISVSPPTLSHSSSSSSEEDPASPEVPPTEDLDYEITSDIEKFLPLISVLGVKAKSEESKEKAESRPEEREDEHEVVDVNTSATGKPLWILKDST</sequence>
<dbReference type="InterPro" id="IPR017441">
    <property type="entry name" value="Protein_kinase_ATP_BS"/>
</dbReference>
<dbReference type="Gene3D" id="1.10.510.10">
    <property type="entry name" value="Transferase(Phosphotransferase) domain 1"/>
    <property type="match status" value="1"/>
</dbReference>
<feature type="compositionally biased region" description="Basic and acidic residues" evidence="4">
    <location>
        <begin position="717"/>
        <end position="732"/>
    </location>
</feature>
<protein>
    <recommendedName>
        <fullName evidence="5">Protein kinase domain-containing protein</fullName>
    </recommendedName>
</protein>
<feature type="compositionally biased region" description="Low complexity" evidence="4">
    <location>
        <begin position="666"/>
        <end position="679"/>
    </location>
</feature>
<dbReference type="EMBL" id="JAWJWF010000046">
    <property type="protein sequence ID" value="KAK6624485.1"/>
    <property type="molecule type" value="Genomic_DNA"/>
</dbReference>
<dbReference type="PROSITE" id="PS00108">
    <property type="entry name" value="PROTEIN_KINASE_ST"/>
    <property type="match status" value="1"/>
</dbReference>
<proteinExistence type="predicted"/>
<dbReference type="InterPro" id="IPR000719">
    <property type="entry name" value="Prot_kinase_dom"/>
</dbReference>
<dbReference type="Pfam" id="PF00069">
    <property type="entry name" value="Pkinase"/>
    <property type="match status" value="1"/>
</dbReference>
<evidence type="ECO:0000256" key="2">
    <source>
        <dbReference type="ARBA" id="ARBA00022840"/>
    </source>
</evidence>
<comment type="caution">
    <text evidence="6">The sequence shown here is derived from an EMBL/GenBank/DDBJ whole genome shotgun (WGS) entry which is preliminary data.</text>
</comment>
<gene>
    <name evidence="6" type="ORF">RUM44_011344</name>
</gene>
<keyword evidence="1 3" id="KW-0547">Nucleotide-binding</keyword>
<feature type="compositionally biased region" description="Acidic residues" evidence="4">
    <location>
        <begin position="680"/>
        <end position="694"/>
    </location>
</feature>
<feature type="domain" description="Protein kinase" evidence="5">
    <location>
        <begin position="236"/>
        <end position="512"/>
    </location>
</feature>
<dbReference type="CDD" id="cd08307">
    <property type="entry name" value="Death_Pelle"/>
    <property type="match status" value="1"/>
</dbReference>
<dbReference type="Proteomes" id="UP001359485">
    <property type="component" value="Unassembled WGS sequence"/>
</dbReference>
<evidence type="ECO:0000313" key="6">
    <source>
        <dbReference type="EMBL" id="KAK6624485.1"/>
    </source>
</evidence>
<dbReference type="PANTHER" id="PTHR27001">
    <property type="entry name" value="OS01G0253100 PROTEIN"/>
    <property type="match status" value="1"/>
</dbReference>
<dbReference type="SUPFAM" id="SSF47986">
    <property type="entry name" value="DEATH domain"/>
    <property type="match status" value="1"/>
</dbReference>
<feature type="region of interest" description="Disordered" evidence="4">
    <location>
        <begin position="616"/>
        <end position="640"/>
    </location>
</feature>
<dbReference type="SUPFAM" id="SSF56112">
    <property type="entry name" value="Protein kinase-like (PK-like)"/>
    <property type="match status" value="1"/>
</dbReference>
<reference evidence="6 7" key="1">
    <citation type="submission" date="2023-09" db="EMBL/GenBank/DDBJ databases">
        <title>Genomes of two closely related lineages of the louse Polyplax serrata with different host specificities.</title>
        <authorList>
            <person name="Martinu J."/>
            <person name="Tarabai H."/>
            <person name="Stefka J."/>
            <person name="Hypsa V."/>
        </authorList>
    </citation>
    <scope>NUCLEOTIDE SEQUENCE [LARGE SCALE GENOMIC DNA]</scope>
    <source>
        <strain evidence="6">98ZLc_SE</strain>
    </source>
</reference>
<dbReference type="InterPro" id="IPR008271">
    <property type="entry name" value="Ser/Thr_kinase_AS"/>
</dbReference>